<sequence>MSSASGQRSGALSDPADSRPAQADPPSEAIKARARGTKSDASLDDSDLAELRDLKARDREVRAHEAAHQSAGGQHAGAASFTYTRGPDGAQYATEGEVPIDIAPVSGDPQATIDKMRTVRAAALAPAQPSSQDRQVAAQAMQILLQAQVERAQEGGRATSPAGAEDGDSPAPASRAAGATYRRVEGLTGLESDTPATAFQATA</sequence>
<feature type="compositionally biased region" description="Low complexity" evidence="1">
    <location>
        <begin position="68"/>
        <end position="80"/>
    </location>
</feature>
<protein>
    <recommendedName>
        <fullName evidence="4">Catalase</fullName>
    </recommendedName>
</protein>
<feature type="compositionally biased region" description="Polar residues" evidence="1">
    <location>
        <begin position="194"/>
        <end position="203"/>
    </location>
</feature>
<evidence type="ECO:0000313" key="3">
    <source>
        <dbReference type="Proteomes" id="UP000313645"/>
    </source>
</evidence>
<proteinExistence type="predicted"/>
<accession>A0ABY1ZLZ4</accession>
<feature type="region of interest" description="Disordered" evidence="1">
    <location>
        <begin position="150"/>
        <end position="203"/>
    </location>
</feature>
<evidence type="ECO:0000313" key="2">
    <source>
        <dbReference type="EMBL" id="TBW56911.1"/>
    </source>
</evidence>
<name>A0ABY1ZLZ4_9GAMM</name>
<keyword evidence="3" id="KW-1185">Reference proteome</keyword>
<gene>
    <name evidence="2" type="ORF">EZI54_07795</name>
</gene>
<organism evidence="2 3">
    <name type="scientific">Marinobacter halodurans</name>
    <dbReference type="NCBI Taxonomy" id="2528979"/>
    <lineage>
        <taxon>Bacteria</taxon>
        <taxon>Pseudomonadati</taxon>
        <taxon>Pseudomonadota</taxon>
        <taxon>Gammaproteobacteria</taxon>
        <taxon>Pseudomonadales</taxon>
        <taxon>Marinobacteraceae</taxon>
        <taxon>Marinobacter</taxon>
    </lineage>
</organism>
<comment type="caution">
    <text evidence="2">The sequence shown here is derived from an EMBL/GenBank/DDBJ whole genome shotgun (WGS) entry which is preliminary data.</text>
</comment>
<dbReference type="Pfam" id="PF12118">
    <property type="entry name" value="SprA-related"/>
    <property type="match status" value="1"/>
</dbReference>
<feature type="compositionally biased region" description="Basic and acidic residues" evidence="1">
    <location>
        <begin position="49"/>
        <end position="67"/>
    </location>
</feature>
<feature type="region of interest" description="Disordered" evidence="1">
    <location>
        <begin position="1"/>
        <end position="109"/>
    </location>
</feature>
<dbReference type="InterPro" id="IPR021973">
    <property type="entry name" value="SprA-related"/>
</dbReference>
<dbReference type="EMBL" id="SJDL01000009">
    <property type="protein sequence ID" value="TBW56911.1"/>
    <property type="molecule type" value="Genomic_DNA"/>
</dbReference>
<dbReference type="Proteomes" id="UP000313645">
    <property type="component" value="Unassembled WGS sequence"/>
</dbReference>
<reference evidence="2 3" key="1">
    <citation type="submission" date="2019-02" db="EMBL/GenBank/DDBJ databases">
        <title>Marinobacter halodurans sp. nov., a marine bacterium isolated from sea tidal flat.</title>
        <authorList>
            <person name="Yoo Y."/>
            <person name="Lee D.W."/>
            <person name="Kim B.S."/>
            <person name="Kim J.-J."/>
        </authorList>
    </citation>
    <scope>NUCLEOTIDE SEQUENCE [LARGE SCALE GENOMIC DNA]</scope>
    <source>
        <strain evidence="2 3">YJ-S3-2</strain>
    </source>
</reference>
<feature type="compositionally biased region" description="Polar residues" evidence="1">
    <location>
        <begin position="1"/>
        <end position="10"/>
    </location>
</feature>
<evidence type="ECO:0008006" key="4">
    <source>
        <dbReference type="Google" id="ProtNLM"/>
    </source>
</evidence>
<evidence type="ECO:0000256" key="1">
    <source>
        <dbReference type="SAM" id="MobiDB-lite"/>
    </source>
</evidence>